<evidence type="ECO:0000313" key="2">
    <source>
        <dbReference type="EMBL" id="KAK8375193.1"/>
    </source>
</evidence>
<proteinExistence type="predicted"/>
<accession>A0AAW0SIN9</accession>
<evidence type="ECO:0000256" key="1">
    <source>
        <dbReference type="SAM" id="MobiDB-lite"/>
    </source>
</evidence>
<feature type="region of interest" description="Disordered" evidence="1">
    <location>
        <begin position="277"/>
        <end position="309"/>
    </location>
</feature>
<gene>
    <name evidence="2" type="ORF">O3P69_012659</name>
</gene>
<reference evidence="2 3" key="1">
    <citation type="submission" date="2023-03" db="EMBL/GenBank/DDBJ databases">
        <title>High-quality genome of Scylla paramamosain provides insights in environmental adaptation.</title>
        <authorList>
            <person name="Zhang L."/>
        </authorList>
    </citation>
    <scope>NUCLEOTIDE SEQUENCE [LARGE SCALE GENOMIC DNA]</scope>
    <source>
        <strain evidence="2">LZ_2023a</strain>
        <tissue evidence="2">Muscle</tissue>
    </source>
</reference>
<dbReference type="Proteomes" id="UP001487740">
    <property type="component" value="Unassembled WGS sequence"/>
</dbReference>
<keyword evidence="3" id="KW-1185">Reference proteome</keyword>
<dbReference type="AlphaFoldDB" id="A0AAW0SIN9"/>
<sequence>MTARVNCLDCDRVVADHHQAIDCDGCGGWQHRGCGNTAARPNHNTLIRTLNRARASCQPKDPSDLSFELDLGYLEETIPEDNKCWNYAKSPLEKVRISQDIEVRKSQKKGRISLVRISHGPNKPIPGVELRQVEGKWRNLKSIFHNYEDYKRSSGKGKKTEPRFYNLLYSILKNRPLSWPDLCVLEGTEVGTRSVAEMEVDNPVEEDPATQASSVLNIPATPASLLDPQHGEASQCAATPPQASPPDPQPARAPQAPQPAPATHLYRCTSLYFPPSEIPPGGNLAQDKSPPGENLTQDSIPPFWPIFPPPPYTYTTTRSSIIREDPGSMK</sequence>
<name>A0AAW0SIN9_SCYPA</name>
<feature type="compositionally biased region" description="Pro residues" evidence="1">
    <location>
        <begin position="242"/>
        <end position="260"/>
    </location>
</feature>
<organism evidence="2 3">
    <name type="scientific">Scylla paramamosain</name>
    <name type="common">Mud crab</name>
    <dbReference type="NCBI Taxonomy" id="85552"/>
    <lineage>
        <taxon>Eukaryota</taxon>
        <taxon>Metazoa</taxon>
        <taxon>Ecdysozoa</taxon>
        <taxon>Arthropoda</taxon>
        <taxon>Crustacea</taxon>
        <taxon>Multicrustacea</taxon>
        <taxon>Malacostraca</taxon>
        <taxon>Eumalacostraca</taxon>
        <taxon>Eucarida</taxon>
        <taxon>Decapoda</taxon>
        <taxon>Pleocyemata</taxon>
        <taxon>Brachyura</taxon>
        <taxon>Eubrachyura</taxon>
        <taxon>Portunoidea</taxon>
        <taxon>Portunidae</taxon>
        <taxon>Portuninae</taxon>
        <taxon>Scylla</taxon>
    </lineage>
</organism>
<feature type="region of interest" description="Disordered" evidence="1">
    <location>
        <begin position="221"/>
        <end position="261"/>
    </location>
</feature>
<evidence type="ECO:0000313" key="3">
    <source>
        <dbReference type="Proteomes" id="UP001487740"/>
    </source>
</evidence>
<dbReference type="EMBL" id="JARAKH010000060">
    <property type="protein sequence ID" value="KAK8375193.1"/>
    <property type="molecule type" value="Genomic_DNA"/>
</dbReference>
<protein>
    <submittedName>
        <fullName evidence="2">Uncharacterized protein</fullName>
    </submittedName>
</protein>
<comment type="caution">
    <text evidence="2">The sequence shown here is derived from an EMBL/GenBank/DDBJ whole genome shotgun (WGS) entry which is preliminary data.</text>
</comment>